<dbReference type="InterPro" id="IPR012938">
    <property type="entry name" value="Glc/Sorbosone_DH"/>
</dbReference>
<feature type="signal peptide" evidence="1">
    <location>
        <begin position="1"/>
        <end position="15"/>
    </location>
</feature>
<feature type="chain" id="PRO_5016042113" evidence="1">
    <location>
        <begin position="16"/>
        <end position="472"/>
    </location>
</feature>
<dbReference type="Pfam" id="PF07995">
    <property type="entry name" value="GSDH"/>
    <property type="match status" value="1"/>
</dbReference>
<dbReference type="PANTHER" id="PTHR19328:SF75">
    <property type="entry name" value="ALDOSE SUGAR DEHYDROGENASE YLII"/>
    <property type="match status" value="1"/>
</dbReference>
<proteinExistence type="predicted"/>
<sequence length="472" mass="53447">MLKLLLMLLLSSVHCFQPSPGVVNSVKSPIINGNRVVQTRLFAQIPDWNGKPARVNFITSHGPDLYVCTDTTGGLIYKVTPWGQVSMFFNVADAIFRTTGRRMSFANRIHGGLRSLAFHPLFSENGLLYVSAMEEKPTEPWRFRYLSTPPKTARADSVVIEFRYDFKQNRVLSWTYREVLRIGVPVFDHPIRQIGFYWRNLYISHGDGSVQSATAGGGQRNDALGKILRINPLKHGNQPYSIPFLNPFVNTWRMPEIYATGFRNPHNFCFGKWGELFVTDVGRDNFEEINIVKPGANYGWSEREGNARHLPGGGLLSGIAPLPWNDSAYGYTYPNVILGHAARYGRRFVGQAISSSCPIENTSPLSNTILFSNFPTGDMYYSLLSEMRFANTTGAPWQLSSARVFRPRIFFDHDNNPNTPPIRVQRLLDIVQMDPRFASEKRVDVRFGRGPSGEIYWSSKKNGRIYLITNSM</sequence>
<name>A0A2V3J5B8_9FLOR</name>
<reference evidence="3 4" key="1">
    <citation type="journal article" date="2018" name="Mol. Biol. Evol.">
        <title>Analysis of the draft genome of the red seaweed Gracilariopsis chorda provides insights into genome size evolution in Rhodophyta.</title>
        <authorList>
            <person name="Lee J."/>
            <person name="Yang E.C."/>
            <person name="Graf L."/>
            <person name="Yang J.H."/>
            <person name="Qiu H."/>
            <person name="Zel Zion U."/>
            <person name="Chan C.X."/>
            <person name="Stephens T.G."/>
            <person name="Weber A.P.M."/>
            <person name="Boo G.H."/>
            <person name="Boo S.M."/>
            <person name="Kim K.M."/>
            <person name="Shin Y."/>
            <person name="Jung M."/>
            <person name="Lee S.J."/>
            <person name="Yim H.S."/>
            <person name="Lee J.H."/>
            <person name="Bhattacharya D."/>
            <person name="Yoon H.S."/>
        </authorList>
    </citation>
    <scope>NUCLEOTIDE SEQUENCE [LARGE SCALE GENOMIC DNA]</scope>
    <source>
        <strain evidence="3 4">SKKU-2015</strain>
        <tissue evidence="3">Whole body</tissue>
    </source>
</reference>
<evidence type="ECO:0000259" key="2">
    <source>
        <dbReference type="Pfam" id="PF07995"/>
    </source>
</evidence>
<keyword evidence="4" id="KW-1185">Reference proteome</keyword>
<evidence type="ECO:0000313" key="3">
    <source>
        <dbReference type="EMBL" id="PXF49564.1"/>
    </source>
</evidence>
<dbReference type="AlphaFoldDB" id="A0A2V3J5B8"/>
<dbReference type="OrthoDB" id="10266706at2759"/>
<evidence type="ECO:0000256" key="1">
    <source>
        <dbReference type="SAM" id="SignalP"/>
    </source>
</evidence>
<organism evidence="3 4">
    <name type="scientific">Gracilariopsis chorda</name>
    <dbReference type="NCBI Taxonomy" id="448386"/>
    <lineage>
        <taxon>Eukaryota</taxon>
        <taxon>Rhodophyta</taxon>
        <taxon>Florideophyceae</taxon>
        <taxon>Rhodymeniophycidae</taxon>
        <taxon>Gracilariales</taxon>
        <taxon>Gracilariaceae</taxon>
        <taxon>Gracilariopsis</taxon>
    </lineage>
</organism>
<comment type="caution">
    <text evidence="3">The sequence shown here is derived from an EMBL/GenBank/DDBJ whole genome shotgun (WGS) entry which is preliminary data.</text>
</comment>
<keyword evidence="1" id="KW-0732">Signal</keyword>
<dbReference type="Proteomes" id="UP000247409">
    <property type="component" value="Unassembled WGS sequence"/>
</dbReference>
<dbReference type="PANTHER" id="PTHR19328">
    <property type="entry name" value="HEDGEHOG-INTERACTING PROTEIN"/>
    <property type="match status" value="1"/>
</dbReference>
<dbReference type="SUPFAM" id="SSF50952">
    <property type="entry name" value="Soluble quinoprotein glucose dehydrogenase"/>
    <property type="match status" value="1"/>
</dbReference>
<evidence type="ECO:0000313" key="4">
    <source>
        <dbReference type="Proteomes" id="UP000247409"/>
    </source>
</evidence>
<dbReference type="EMBL" id="NBIV01000004">
    <property type="protein sequence ID" value="PXF49564.1"/>
    <property type="molecule type" value="Genomic_DNA"/>
</dbReference>
<feature type="domain" description="Glucose/Sorbosone dehydrogenase" evidence="2">
    <location>
        <begin position="105"/>
        <end position="302"/>
    </location>
</feature>
<dbReference type="InterPro" id="IPR011041">
    <property type="entry name" value="Quinoprot_gluc/sorb_DH_b-prop"/>
</dbReference>
<dbReference type="STRING" id="448386.A0A2V3J5B8"/>
<protein>
    <submittedName>
        <fullName evidence="3">HHIP-like protein 1</fullName>
    </submittedName>
</protein>
<dbReference type="Gene3D" id="2.120.10.30">
    <property type="entry name" value="TolB, C-terminal domain"/>
    <property type="match status" value="1"/>
</dbReference>
<dbReference type="InterPro" id="IPR011042">
    <property type="entry name" value="6-blade_b-propeller_TolB-like"/>
</dbReference>
<gene>
    <name evidence="3" type="ORF">BWQ96_00634</name>
</gene>
<accession>A0A2V3J5B8</accession>